<evidence type="ECO:0000313" key="2">
    <source>
        <dbReference type="EMBL" id="MPM36859.1"/>
    </source>
</evidence>
<dbReference type="SUPFAM" id="SSF51306">
    <property type="entry name" value="LexA/Signal peptidase"/>
    <property type="match status" value="1"/>
</dbReference>
<gene>
    <name evidence="2" type="primary">lexA_29</name>
    <name evidence="2" type="ORF">SDC9_83463</name>
</gene>
<keyword evidence="2" id="KW-0378">Hydrolase</keyword>
<organism evidence="2">
    <name type="scientific">bioreactor metagenome</name>
    <dbReference type="NCBI Taxonomy" id="1076179"/>
    <lineage>
        <taxon>unclassified sequences</taxon>
        <taxon>metagenomes</taxon>
        <taxon>ecological metagenomes</taxon>
    </lineage>
</organism>
<reference evidence="2" key="1">
    <citation type="submission" date="2019-08" db="EMBL/GenBank/DDBJ databases">
        <authorList>
            <person name="Kucharzyk K."/>
            <person name="Murdoch R.W."/>
            <person name="Higgins S."/>
            <person name="Loffler F."/>
        </authorList>
    </citation>
    <scope>NUCLEOTIDE SEQUENCE</scope>
</reference>
<dbReference type="PANTHER" id="PTHR33516">
    <property type="entry name" value="LEXA REPRESSOR"/>
    <property type="match status" value="1"/>
</dbReference>
<comment type="caution">
    <text evidence="2">The sequence shown here is derived from an EMBL/GenBank/DDBJ whole genome shotgun (WGS) entry which is preliminary data.</text>
</comment>
<dbReference type="InterPro" id="IPR015927">
    <property type="entry name" value="Peptidase_S24_S26A/B/C"/>
</dbReference>
<dbReference type="InterPro" id="IPR036286">
    <property type="entry name" value="LexA/Signal_pep-like_sf"/>
</dbReference>
<dbReference type="EMBL" id="VSSQ01007747">
    <property type="protein sequence ID" value="MPM36859.1"/>
    <property type="molecule type" value="Genomic_DNA"/>
</dbReference>
<dbReference type="PANTHER" id="PTHR33516:SF2">
    <property type="entry name" value="LEXA REPRESSOR-RELATED"/>
    <property type="match status" value="1"/>
</dbReference>
<dbReference type="Pfam" id="PF00717">
    <property type="entry name" value="Peptidase_S24"/>
    <property type="match status" value="1"/>
</dbReference>
<sequence length="202" mass="22644">MKKRSPETMKKIRDFAEQYYTDYGRSPSTTMIANEVGVSRGTAYKYLVEMNEKGIISYDGKQIATTLTQNSNADRSMAPIVGTIRCGSPEEEREEIQEYVSLPASIFGYGDFYILKAKGDSMNLAGIDEGDLIVVEKGGQERVGDIVVALDDDNCNTLKRLAYDKSRRKHYLQAESSNPANHDLYPRRISVQGIARNVIKKL</sequence>
<proteinExistence type="predicted"/>
<accession>A0A644Z8B1</accession>
<evidence type="ECO:0000259" key="1">
    <source>
        <dbReference type="Pfam" id="PF00717"/>
    </source>
</evidence>
<protein>
    <submittedName>
        <fullName evidence="2">LexA repressor</fullName>
        <ecNumber evidence="2">3.4.21.88</ecNumber>
    </submittedName>
</protein>
<dbReference type="EC" id="3.4.21.88" evidence="2"/>
<dbReference type="CDD" id="cd06529">
    <property type="entry name" value="S24_LexA-like"/>
    <property type="match status" value="1"/>
</dbReference>
<dbReference type="InterPro" id="IPR039418">
    <property type="entry name" value="LexA-like"/>
</dbReference>
<dbReference type="Gene3D" id="2.10.109.10">
    <property type="entry name" value="Umud Fragment, subunit A"/>
    <property type="match status" value="1"/>
</dbReference>
<feature type="domain" description="Peptidase S24/S26A/S26B/S26C" evidence="1">
    <location>
        <begin position="79"/>
        <end position="193"/>
    </location>
</feature>
<dbReference type="GO" id="GO:0004252">
    <property type="term" value="F:serine-type endopeptidase activity"/>
    <property type="evidence" value="ECO:0007669"/>
    <property type="project" value="UniProtKB-EC"/>
</dbReference>
<dbReference type="Gene3D" id="1.10.10.10">
    <property type="entry name" value="Winged helix-like DNA-binding domain superfamily/Winged helix DNA-binding domain"/>
    <property type="match status" value="1"/>
</dbReference>
<name>A0A644Z8B1_9ZZZZ</name>
<dbReference type="AlphaFoldDB" id="A0A644Z8B1"/>
<dbReference type="InterPro" id="IPR050077">
    <property type="entry name" value="LexA_repressor"/>
</dbReference>
<dbReference type="InterPro" id="IPR036388">
    <property type="entry name" value="WH-like_DNA-bd_sf"/>
</dbReference>